<dbReference type="InterPro" id="IPR023346">
    <property type="entry name" value="Lysozyme-like_dom_sf"/>
</dbReference>
<reference evidence="3" key="2">
    <citation type="submission" date="2020-09" db="EMBL/GenBank/DDBJ databases">
        <authorList>
            <person name="Sun Q."/>
            <person name="Zhou Y."/>
        </authorList>
    </citation>
    <scope>NUCLEOTIDE SEQUENCE</scope>
    <source>
        <strain evidence="3">CGMCC 1.15082</strain>
    </source>
</reference>
<evidence type="ECO:0000313" key="3">
    <source>
        <dbReference type="EMBL" id="GGA98945.1"/>
    </source>
</evidence>
<sequence length="249" mass="26389">MAQGIFPKCIQYIFAEEGGFANNPADPGGATNMGITQATLSAWEGHPATLEDVEDLNRQEAQQIYKAEYWNRISGDSLPAGLDYAMFDFAVNSGVPRASMTLQEIVGADADGLIGIHTIQAVNNQSVDYLINTLCDRRLAWLQTLSTFSVFGNGWTNRVGRVRTRALALATGNSGGPAIVPGEPAPGKAWQSSASIGSIVAKPETLGLIGTVASGIAAITTGQYSFIGAMLLSAGVSLWHFIQRVRSEP</sequence>
<keyword evidence="4" id="KW-1185">Reference proteome</keyword>
<gene>
    <name evidence="3" type="ORF">GCM10011491_29000</name>
</gene>
<evidence type="ECO:0000313" key="4">
    <source>
        <dbReference type="Proteomes" id="UP000646478"/>
    </source>
</evidence>
<feature type="domain" description="TtsA-like Glycoside hydrolase family 108" evidence="1">
    <location>
        <begin position="11"/>
        <end position="94"/>
    </location>
</feature>
<dbReference type="Gene3D" id="1.20.141.10">
    <property type="entry name" value="Chitosanase, subunit A, domain 1"/>
    <property type="match status" value="1"/>
</dbReference>
<dbReference type="InterPro" id="IPR008565">
    <property type="entry name" value="TtsA-like_GH18_dom"/>
</dbReference>
<proteinExistence type="predicted"/>
<dbReference type="Pfam" id="PF09374">
    <property type="entry name" value="PG_binding_3"/>
    <property type="match status" value="1"/>
</dbReference>
<dbReference type="RefSeq" id="WP_188824918.1">
    <property type="nucleotide sequence ID" value="NZ_BMHH01000012.1"/>
</dbReference>
<evidence type="ECO:0000259" key="1">
    <source>
        <dbReference type="Pfam" id="PF05838"/>
    </source>
</evidence>
<dbReference type="EMBL" id="BMHH01000012">
    <property type="protein sequence ID" value="GGA98945.1"/>
    <property type="molecule type" value="Genomic_DNA"/>
</dbReference>
<dbReference type="Proteomes" id="UP000646478">
    <property type="component" value="Unassembled WGS sequence"/>
</dbReference>
<dbReference type="CDD" id="cd13926">
    <property type="entry name" value="N-acetylmuramidase_GH108"/>
    <property type="match status" value="1"/>
</dbReference>
<dbReference type="AlphaFoldDB" id="A0A916WHY7"/>
<comment type="caution">
    <text evidence="3">The sequence shown here is derived from an EMBL/GenBank/DDBJ whole genome shotgun (WGS) entry which is preliminary data.</text>
</comment>
<name>A0A916WHY7_9HYPH</name>
<feature type="domain" description="Peptidoglycan binding" evidence="2">
    <location>
        <begin position="98"/>
        <end position="158"/>
    </location>
</feature>
<organism evidence="3 4">
    <name type="scientific">Brucella endophytica</name>
    <dbReference type="NCBI Taxonomy" id="1963359"/>
    <lineage>
        <taxon>Bacteria</taxon>
        <taxon>Pseudomonadati</taxon>
        <taxon>Pseudomonadota</taxon>
        <taxon>Alphaproteobacteria</taxon>
        <taxon>Hyphomicrobiales</taxon>
        <taxon>Brucellaceae</taxon>
        <taxon>Brucella/Ochrobactrum group</taxon>
        <taxon>Brucella</taxon>
    </lineage>
</organism>
<accession>A0A916WHY7</accession>
<protein>
    <recommendedName>
        <fullName evidence="5">Acetylmuramidase</fullName>
    </recommendedName>
</protein>
<evidence type="ECO:0000259" key="2">
    <source>
        <dbReference type="Pfam" id="PF09374"/>
    </source>
</evidence>
<dbReference type="Pfam" id="PF05838">
    <property type="entry name" value="Glyco_hydro_108"/>
    <property type="match status" value="1"/>
</dbReference>
<dbReference type="InterPro" id="IPR018537">
    <property type="entry name" value="Peptidoglycan-bd_3"/>
</dbReference>
<evidence type="ECO:0008006" key="5">
    <source>
        <dbReference type="Google" id="ProtNLM"/>
    </source>
</evidence>
<dbReference type="SUPFAM" id="SSF53955">
    <property type="entry name" value="Lysozyme-like"/>
    <property type="match status" value="1"/>
</dbReference>
<reference evidence="3" key="1">
    <citation type="journal article" date="2014" name="Int. J. Syst. Evol. Microbiol.">
        <title>Complete genome sequence of Corynebacterium casei LMG S-19264T (=DSM 44701T), isolated from a smear-ripened cheese.</title>
        <authorList>
            <consortium name="US DOE Joint Genome Institute (JGI-PGF)"/>
            <person name="Walter F."/>
            <person name="Albersmeier A."/>
            <person name="Kalinowski J."/>
            <person name="Ruckert C."/>
        </authorList>
    </citation>
    <scope>NUCLEOTIDE SEQUENCE</scope>
    <source>
        <strain evidence="3">CGMCC 1.15082</strain>
    </source>
</reference>